<dbReference type="Proteomes" id="UP000886750">
    <property type="component" value="Unassembled WGS sequence"/>
</dbReference>
<evidence type="ECO:0000256" key="1">
    <source>
        <dbReference type="SAM" id="Coils"/>
    </source>
</evidence>
<protein>
    <submittedName>
        <fullName evidence="2">Uncharacterized protein</fullName>
    </submittedName>
</protein>
<proteinExistence type="predicted"/>
<dbReference type="EMBL" id="DXCQ01000050">
    <property type="protein sequence ID" value="HIY97114.1"/>
    <property type="molecule type" value="Genomic_DNA"/>
</dbReference>
<organism evidence="2 3">
    <name type="scientific">Candidatus Borkfalkia excrementigallinarum</name>
    <dbReference type="NCBI Taxonomy" id="2838506"/>
    <lineage>
        <taxon>Bacteria</taxon>
        <taxon>Bacillati</taxon>
        <taxon>Bacillota</taxon>
        <taxon>Clostridia</taxon>
        <taxon>Christensenellales</taxon>
        <taxon>Christensenellaceae</taxon>
        <taxon>Candidatus Borkfalkia</taxon>
    </lineage>
</organism>
<feature type="coiled-coil region" evidence="1">
    <location>
        <begin position="171"/>
        <end position="201"/>
    </location>
</feature>
<evidence type="ECO:0000313" key="3">
    <source>
        <dbReference type="Proteomes" id="UP000886750"/>
    </source>
</evidence>
<name>A0A9D1ZWN8_9FIRM</name>
<sequence>MEKINGYSRAEAEQLVRYISDGKRRGKTLTSLFAGYGKAHGRAAGSVRNYYYKLLKTENAQPLLSGKELKAEKIVPFSEGETREMLRRILTERGKGYSVRRAIFNVCGGDTKKMLRYQNKYRNMLKKQPETIRAEAKRLGVRAEDAVSRPAKSLLQKRVESEINALYDRLAVSLREENERLRKTIERLNEENELLRRASRVKNALLATRSVSDKEAK</sequence>
<gene>
    <name evidence="2" type="ORF">H9729_05440</name>
</gene>
<accession>A0A9D1ZWN8</accession>
<evidence type="ECO:0000313" key="2">
    <source>
        <dbReference type="EMBL" id="HIY97114.1"/>
    </source>
</evidence>
<keyword evidence="1" id="KW-0175">Coiled coil</keyword>
<comment type="caution">
    <text evidence="2">The sequence shown here is derived from an EMBL/GenBank/DDBJ whole genome shotgun (WGS) entry which is preliminary data.</text>
</comment>
<reference evidence="2" key="2">
    <citation type="submission" date="2021-04" db="EMBL/GenBank/DDBJ databases">
        <authorList>
            <person name="Gilroy R."/>
        </authorList>
    </citation>
    <scope>NUCLEOTIDE SEQUENCE</scope>
    <source>
        <strain evidence="2">1345</strain>
    </source>
</reference>
<dbReference type="AlphaFoldDB" id="A0A9D1ZWN8"/>
<reference evidence="2" key="1">
    <citation type="journal article" date="2021" name="PeerJ">
        <title>Extensive microbial diversity within the chicken gut microbiome revealed by metagenomics and culture.</title>
        <authorList>
            <person name="Gilroy R."/>
            <person name="Ravi A."/>
            <person name="Getino M."/>
            <person name="Pursley I."/>
            <person name="Horton D.L."/>
            <person name="Alikhan N.F."/>
            <person name="Baker D."/>
            <person name="Gharbi K."/>
            <person name="Hall N."/>
            <person name="Watson M."/>
            <person name="Adriaenssens E.M."/>
            <person name="Foster-Nyarko E."/>
            <person name="Jarju S."/>
            <person name="Secka A."/>
            <person name="Antonio M."/>
            <person name="Oren A."/>
            <person name="Chaudhuri R.R."/>
            <person name="La Ragione R."/>
            <person name="Hildebrand F."/>
            <person name="Pallen M.J."/>
        </authorList>
    </citation>
    <scope>NUCLEOTIDE SEQUENCE</scope>
    <source>
        <strain evidence="2">1345</strain>
    </source>
</reference>